<dbReference type="Proteomes" id="UP000178510">
    <property type="component" value="Unassembled WGS sequence"/>
</dbReference>
<name>A0A1G2KVD1_9BACT</name>
<gene>
    <name evidence="1" type="ORF">A3J58_01550</name>
</gene>
<dbReference type="AlphaFoldDB" id="A0A1G2KVD1"/>
<protein>
    <recommendedName>
        <fullName evidence="3">Damage-inducible protein J</fullName>
    </recommendedName>
</protein>
<dbReference type="InterPro" id="IPR013321">
    <property type="entry name" value="Arc_rbn_hlx_hlx"/>
</dbReference>
<sequence length="86" mass="9789">MNIRTDPEVKRRAQKAAKAIGIPLSTIINAYLKQFGHEQKIDFSVPLRPNKKTAKLLDQAREDYKNGRNISPVFETAEEMDAYLDA</sequence>
<reference evidence="1 2" key="1">
    <citation type="journal article" date="2016" name="Nat. Commun.">
        <title>Thousands of microbial genomes shed light on interconnected biogeochemical processes in an aquifer system.</title>
        <authorList>
            <person name="Anantharaman K."/>
            <person name="Brown C.T."/>
            <person name="Hug L.A."/>
            <person name="Sharon I."/>
            <person name="Castelle C.J."/>
            <person name="Probst A.J."/>
            <person name="Thomas B.C."/>
            <person name="Singh A."/>
            <person name="Wilkins M.J."/>
            <person name="Karaoz U."/>
            <person name="Brodie E.L."/>
            <person name="Williams K.H."/>
            <person name="Hubbard S.S."/>
            <person name="Banfield J.F."/>
        </authorList>
    </citation>
    <scope>NUCLEOTIDE SEQUENCE [LARGE SCALE GENOMIC DNA]</scope>
</reference>
<evidence type="ECO:0008006" key="3">
    <source>
        <dbReference type="Google" id="ProtNLM"/>
    </source>
</evidence>
<dbReference type="InterPro" id="IPR007337">
    <property type="entry name" value="RelB/DinJ"/>
</dbReference>
<proteinExistence type="predicted"/>
<dbReference type="Pfam" id="PF04221">
    <property type="entry name" value="RelB"/>
    <property type="match status" value="1"/>
</dbReference>
<dbReference type="EMBL" id="MHQM01000048">
    <property type="protein sequence ID" value="OHA02411.1"/>
    <property type="molecule type" value="Genomic_DNA"/>
</dbReference>
<evidence type="ECO:0000313" key="2">
    <source>
        <dbReference type="Proteomes" id="UP000178510"/>
    </source>
</evidence>
<comment type="caution">
    <text evidence="1">The sequence shown here is derived from an EMBL/GenBank/DDBJ whole genome shotgun (WGS) entry which is preliminary data.</text>
</comment>
<organism evidence="1 2">
    <name type="scientific">Candidatus Sungbacteria bacterium RIFCSPHIGHO2_02_FULL_52_23</name>
    <dbReference type="NCBI Taxonomy" id="1802274"/>
    <lineage>
        <taxon>Bacteria</taxon>
        <taxon>Candidatus Sungiibacteriota</taxon>
    </lineage>
</organism>
<dbReference type="GO" id="GO:0006355">
    <property type="term" value="P:regulation of DNA-templated transcription"/>
    <property type="evidence" value="ECO:0007669"/>
    <property type="project" value="InterPro"/>
</dbReference>
<dbReference type="Gene3D" id="1.10.1220.10">
    <property type="entry name" value="Met repressor-like"/>
    <property type="match status" value="1"/>
</dbReference>
<accession>A0A1G2KVD1</accession>
<evidence type="ECO:0000313" key="1">
    <source>
        <dbReference type="EMBL" id="OHA02411.1"/>
    </source>
</evidence>